<comment type="caution">
    <text evidence="4">The sequence shown here is derived from an EMBL/GenBank/DDBJ whole genome shotgun (WGS) entry which is preliminary data.</text>
</comment>
<dbReference type="Gene3D" id="2.40.50.1020">
    <property type="entry name" value="LytTr DNA-binding domain"/>
    <property type="match status" value="1"/>
</dbReference>
<evidence type="ECO:0008006" key="6">
    <source>
        <dbReference type="Google" id="ProtNLM"/>
    </source>
</evidence>
<sequence>MRISYVIIENDVKTAIRIHDILDEQGDFLFLGSFVEVEKAIPILLENKPDIIFLGLPAALDSNQTEWFLTAELRRNQIPIPKIVVLSETQEFAYRAIKEGVVDYLLKPVDTTELLKFISKLQLKAEFTSNTLFLKSYGDYRFIKIADLLYAKADNNSTDLYLTSGEKIAAFKTLKHFERTLPPQFVRIHNSYIVNAQYITRIHVANNICYLKGSKLQLPVSKSYKNNLDRLVEIILSL</sequence>
<comment type="caution">
    <text evidence="1">Lacks conserved residue(s) required for the propagation of feature annotation.</text>
</comment>
<dbReference type="PANTHER" id="PTHR37299">
    <property type="entry name" value="TRANSCRIPTIONAL REGULATOR-RELATED"/>
    <property type="match status" value="1"/>
</dbReference>
<protein>
    <recommendedName>
        <fullName evidence="6">DNA-binding response regulator</fullName>
    </recommendedName>
</protein>
<dbReference type="PROSITE" id="PS50110">
    <property type="entry name" value="RESPONSE_REGULATORY"/>
    <property type="match status" value="1"/>
</dbReference>
<dbReference type="EMBL" id="NOXX01000200">
    <property type="protein sequence ID" value="OYQ43678.1"/>
    <property type="molecule type" value="Genomic_DNA"/>
</dbReference>
<feature type="domain" description="HTH LytTR-type" evidence="3">
    <location>
        <begin position="143"/>
        <end position="234"/>
    </location>
</feature>
<reference evidence="4 5" key="1">
    <citation type="submission" date="2017-07" db="EMBL/GenBank/DDBJ databases">
        <title>Flavobacterium cyanobacteriorum sp. nov., isolated from cyanobacterial aggregates in a eutrophic lake.</title>
        <authorList>
            <person name="Cai H."/>
        </authorList>
    </citation>
    <scope>NUCLEOTIDE SEQUENCE [LARGE SCALE GENOMIC DNA]</scope>
    <source>
        <strain evidence="4 5">TH167</strain>
    </source>
</reference>
<dbReference type="Pfam" id="PF04397">
    <property type="entry name" value="LytTR"/>
    <property type="match status" value="1"/>
</dbReference>
<keyword evidence="5" id="KW-1185">Reference proteome</keyword>
<dbReference type="OrthoDB" id="2168082at2"/>
<dbReference type="RefSeq" id="WP_094486521.1">
    <property type="nucleotide sequence ID" value="NZ_NOXX01000200.1"/>
</dbReference>
<evidence type="ECO:0000256" key="1">
    <source>
        <dbReference type="PROSITE-ProRule" id="PRU00169"/>
    </source>
</evidence>
<dbReference type="InterPro" id="IPR001789">
    <property type="entry name" value="Sig_transdc_resp-reg_receiver"/>
</dbReference>
<name>A0A255ZQ95_9FLAO</name>
<dbReference type="SUPFAM" id="SSF52172">
    <property type="entry name" value="CheY-like"/>
    <property type="match status" value="1"/>
</dbReference>
<proteinExistence type="predicted"/>
<dbReference type="InterPro" id="IPR046947">
    <property type="entry name" value="LytR-like"/>
</dbReference>
<evidence type="ECO:0000313" key="5">
    <source>
        <dbReference type="Proteomes" id="UP000216035"/>
    </source>
</evidence>
<evidence type="ECO:0000313" key="4">
    <source>
        <dbReference type="EMBL" id="OYQ43678.1"/>
    </source>
</evidence>
<feature type="domain" description="Response regulatory" evidence="2">
    <location>
        <begin position="4"/>
        <end position="122"/>
    </location>
</feature>
<dbReference type="PROSITE" id="PS50930">
    <property type="entry name" value="HTH_LYTTR"/>
    <property type="match status" value="1"/>
</dbReference>
<evidence type="ECO:0000259" key="3">
    <source>
        <dbReference type="PROSITE" id="PS50930"/>
    </source>
</evidence>
<dbReference type="AlphaFoldDB" id="A0A255ZQ95"/>
<evidence type="ECO:0000259" key="2">
    <source>
        <dbReference type="PROSITE" id="PS50110"/>
    </source>
</evidence>
<organism evidence="4 5">
    <name type="scientific">Flavobacterium aurantiibacter</name>
    <dbReference type="NCBI Taxonomy" id="2023067"/>
    <lineage>
        <taxon>Bacteria</taxon>
        <taxon>Pseudomonadati</taxon>
        <taxon>Bacteroidota</taxon>
        <taxon>Flavobacteriia</taxon>
        <taxon>Flavobacteriales</taxon>
        <taxon>Flavobacteriaceae</taxon>
        <taxon>Flavobacterium</taxon>
    </lineage>
</organism>
<dbReference type="SMART" id="SM00850">
    <property type="entry name" value="LytTR"/>
    <property type="match status" value="1"/>
</dbReference>
<dbReference type="InterPro" id="IPR011006">
    <property type="entry name" value="CheY-like_superfamily"/>
</dbReference>
<accession>A0A255ZQ95</accession>
<dbReference type="Gene3D" id="3.40.50.2300">
    <property type="match status" value="1"/>
</dbReference>
<dbReference type="GO" id="GO:0003677">
    <property type="term" value="F:DNA binding"/>
    <property type="evidence" value="ECO:0007669"/>
    <property type="project" value="InterPro"/>
</dbReference>
<gene>
    <name evidence="4" type="ORF">CHX27_09405</name>
</gene>
<dbReference type="GO" id="GO:0000156">
    <property type="term" value="F:phosphorelay response regulator activity"/>
    <property type="evidence" value="ECO:0007669"/>
    <property type="project" value="InterPro"/>
</dbReference>
<dbReference type="InterPro" id="IPR007492">
    <property type="entry name" value="LytTR_DNA-bd_dom"/>
</dbReference>
<dbReference type="PANTHER" id="PTHR37299:SF1">
    <property type="entry name" value="STAGE 0 SPORULATION PROTEIN A HOMOLOG"/>
    <property type="match status" value="1"/>
</dbReference>
<dbReference type="Proteomes" id="UP000216035">
    <property type="component" value="Unassembled WGS sequence"/>
</dbReference>